<dbReference type="GO" id="GO:0003677">
    <property type="term" value="F:DNA binding"/>
    <property type="evidence" value="ECO:0007669"/>
    <property type="project" value="InterPro"/>
</dbReference>
<dbReference type="InterPro" id="IPR036390">
    <property type="entry name" value="WH_DNA-bd_sf"/>
</dbReference>
<dbReference type="GO" id="GO:0000076">
    <property type="term" value="P:DNA replication checkpoint signaling"/>
    <property type="evidence" value="ECO:0007669"/>
    <property type="project" value="TreeGrafter"/>
</dbReference>
<dbReference type="GO" id="GO:0000278">
    <property type="term" value="P:mitotic cell cycle"/>
    <property type="evidence" value="ECO:0007669"/>
    <property type="project" value="TreeGrafter"/>
</dbReference>
<dbReference type="GO" id="GO:0070182">
    <property type="term" value="F:DNA polymerase binding"/>
    <property type="evidence" value="ECO:0007669"/>
    <property type="project" value="TreeGrafter"/>
</dbReference>
<reference evidence="1" key="1">
    <citation type="submission" date="2019-10" db="EMBL/GenBank/DDBJ databases">
        <authorList>
            <person name="Zhang R."/>
            <person name="Pan Y."/>
            <person name="Wang J."/>
            <person name="Ma R."/>
            <person name="Yu S."/>
        </authorList>
    </citation>
    <scope>NUCLEOTIDE SEQUENCE</scope>
    <source>
        <strain evidence="1">LA-IB0</strain>
        <tissue evidence="1">Leaf</tissue>
    </source>
</reference>
<name>A0AAV6XXI8_9LAMI</name>
<dbReference type="PANTHER" id="PTHR28637:SF1">
    <property type="entry name" value="DNA REPLICATION FACTOR CDT1"/>
    <property type="match status" value="1"/>
</dbReference>
<dbReference type="GO" id="GO:0005634">
    <property type="term" value="C:nucleus"/>
    <property type="evidence" value="ECO:0007669"/>
    <property type="project" value="TreeGrafter"/>
</dbReference>
<dbReference type="PANTHER" id="PTHR28637">
    <property type="entry name" value="DNA REPLICATION FACTOR CDT1"/>
    <property type="match status" value="1"/>
</dbReference>
<protein>
    <submittedName>
        <fullName evidence="1">Uncharacterized protein</fullName>
    </submittedName>
</protein>
<dbReference type="EMBL" id="WHWC01000003">
    <property type="protein sequence ID" value="KAG8386225.1"/>
    <property type="molecule type" value="Genomic_DNA"/>
</dbReference>
<sequence>MPEVIVIEKVLQHGEHTSCMKPDLRISLDVEAIESESKSKSCSRNLLLRKVFHGRLLDFSKSHPEISRKLVGLKLVTN</sequence>
<dbReference type="GO" id="GO:0030174">
    <property type="term" value="P:regulation of DNA-templated DNA replication initiation"/>
    <property type="evidence" value="ECO:0007669"/>
    <property type="project" value="InterPro"/>
</dbReference>
<dbReference type="SUPFAM" id="SSF46785">
    <property type="entry name" value="Winged helix' DNA-binding domain"/>
    <property type="match status" value="1"/>
</dbReference>
<dbReference type="AlphaFoldDB" id="A0AAV6XXI8"/>
<evidence type="ECO:0000313" key="2">
    <source>
        <dbReference type="Proteomes" id="UP000826271"/>
    </source>
</evidence>
<organism evidence="1 2">
    <name type="scientific">Buddleja alternifolia</name>
    <dbReference type="NCBI Taxonomy" id="168488"/>
    <lineage>
        <taxon>Eukaryota</taxon>
        <taxon>Viridiplantae</taxon>
        <taxon>Streptophyta</taxon>
        <taxon>Embryophyta</taxon>
        <taxon>Tracheophyta</taxon>
        <taxon>Spermatophyta</taxon>
        <taxon>Magnoliopsida</taxon>
        <taxon>eudicotyledons</taxon>
        <taxon>Gunneridae</taxon>
        <taxon>Pentapetalae</taxon>
        <taxon>asterids</taxon>
        <taxon>lamiids</taxon>
        <taxon>Lamiales</taxon>
        <taxon>Scrophulariaceae</taxon>
        <taxon>Buddlejeae</taxon>
        <taxon>Buddleja</taxon>
    </lineage>
</organism>
<accession>A0AAV6XXI8</accession>
<gene>
    <name evidence="1" type="ORF">BUALT_Bualt03G0126800</name>
</gene>
<proteinExistence type="predicted"/>
<dbReference type="Proteomes" id="UP000826271">
    <property type="component" value="Unassembled WGS sequence"/>
</dbReference>
<comment type="caution">
    <text evidence="1">The sequence shown here is derived from an EMBL/GenBank/DDBJ whole genome shotgun (WGS) entry which is preliminary data.</text>
</comment>
<dbReference type="InterPro" id="IPR045173">
    <property type="entry name" value="Cdt1"/>
</dbReference>
<dbReference type="GO" id="GO:0071163">
    <property type="term" value="P:DNA replication preinitiation complex assembly"/>
    <property type="evidence" value="ECO:0007669"/>
    <property type="project" value="InterPro"/>
</dbReference>
<keyword evidence="2" id="KW-1185">Reference proteome</keyword>
<evidence type="ECO:0000313" key="1">
    <source>
        <dbReference type="EMBL" id="KAG8386225.1"/>
    </source>
</evidence>